<feature type="compositionally biased region" description="Low complexity" evidence="1">
    <location>
        <begin position="43"/>
        <end position="59"/>
    </location>
</feature>
<name>A0A428UN32_9HYPO</name>
<dbReference type="Proteomes" id="UP000287144">
    <property type="component" value="Unassembled WGS sequence"/>
</dbReference>
<dbReference type="STRING" id="1325735.A0A428UN32"/>
<sequence>MHTYCQTTLLTRHFLALPDFEGWKPADKSRKSISVFEERESQETTTTSDSFTTTADSESQASFKHEQTPMSSFEDPMPPPRSTAPLSKPPSVTPSRPNLRQFSYSKPTETPASDASRRSSVFSAASTPSTAPSTAASRMTPLQRLGARALSGPMSPKLPKPRNSLDRQFLSGVPVNPAFVPLPKVNLKEVEQLNRGSEDQIIPDSDEEDEDEDEVELPPPKKLNLSRFAFS</sequence>
<dbReference type="AlphaFoldDB" id="A0A428UN32"/>
<feature type="region of interest" description="Disordered" evidence="1">
    <location>
        <begin position="191"/>
        <end position="231"/>
    </location>
</feature>
<organism evidence="2 3">
    <name type="scientific">Fusarium oligoseptatum</name>
    <dbReference type="NCBI Taxonomy" id="2604345"/>
    <lineage>
        <taxon>Eukaryota</taxon>
        <taxon>Fungi</taxon>
        <taxon>Dikarya</taxon>
        <taxon>Ascomycota</taxon>
        <taxon>Pezizomycotina</taxon>
        <taxon>Sordariomycetes</taxon>
        <taxon>Hypocreomycetidae</taxon>
        <taxon>Hypocreales</taxon>
        <taxon>Nectriaceae</taxon>
        <taxon>Fusarium</taxon>
        <taxon>Fusarium solani species complex</taxon>
    </lineage>
</organism>
<evidence type="ECO:0000313" key="3">
    <source>
        <dbReference type="Proteomes" id="UP000287144"/>
    </source>
</evidence>
<reference evidence="2 3" key="1">
    <citation type="submission" date="2017-06" db="EMBL/GenBank/DDBJ databases">
        <title>Comparative genomic analysis of Ambrosia Fusariam Clade fungi.</title>
        <authorList>
            <person name="Stajich J.E."/>
            <person name="Carrillo J."/>
            <person name="Kijimoto T."/>
            <person name="Eskalen A."/>
            <person name="O'Donnell K."/>
            <person name="Kasson M."/>
        </authorList>
    </citation>
    <scope>NUCLEOTIDE SEQUENCE [LARGE SCALE GENOMIC DNA]</scope>
    <source>
        <strain evidence="2 3">NRRL62579</strain>
    </source>
</reference>
<protein>
    <submittedName>
        <fullName evidence="2">Uncharacterized protein</fullName>
    </submittedName>
</protein>
<evidence type="ECO:0000313" key="2">
    <source>
        <dbReference type="EMBL" id="RSM15630.1"/>
    </source>
</evidence>
<feature type="region of interest" description="Disordered" evidence="1">
    <location>
        <begin position="25"/>
        <end position="169"/>
    </location>
</feature>
<comment type="caution">
    <text evidence="2">The sequence shown here is derived from an EMBL/GenBank/DDBJ whole genome shotgun (WGS) entry which is preliminary data.</text>
</comment>
<keyword evidence="3" id="KW-1185">Reference proteome</keyword>
<gene>
    <name evidence="2" type="ORF">CEP52_000715</name>
</gene>
<feature type="compositionally biased region" description="Pro residues" evidence="1">
    <location>
        <begin position="76"/>
        <end position="92"/>
    </location>
</feature>
<dbReference type="EMBL" id="NKCK01000003">
    <property type="protein sequence ID" value="RSM15630.1"/>
    <property type="molecule type" value="Genomic_DNA"/>
</dbReference>
<proteinExistence type="predicted"/>
<feature type="compositionally biased region" description="Acidic residues" evidence="1">
    <location>
        <begin position="204"/>
        <end position="216"/>
    </location>
</feature>
<feature type="compositionally biased region" description="Low complexity" evidence="1">
    <location>
        <begin position="112"/>
        <end position="137"/>
    </location>
</feature>
<evidence type="ECO:0000256" key="1">
    <source>
        <dbReference type="SAM" id="MobiDB-lite"/>
    </source>
</evidence>
<feature type="compositionally biased region" description="Basic and acidic residues" evidence="1">
    <location>
        <begin position="25"/>
        <end position="42"/>
    </location>
</feature>
<feature type="compositionally biased region" description="Polar residues" evidence="1">
    <location>
        <begin position="93"/>
        <end position="111"/>
    </location>
</feature>
<accession>A0A428UN32</accession>